<accession>A0A371PA43</accession>
<feature type="transmembrane region" description="Helical" evidence="2">
    <location>
        <begin position="7"/>
        <end position="27"/>
    </location>
</feature>
<dbReference type="RefSeq" id="WP_119702442.1">
    <property type="nucleotide sequence ID" value="NZ_JBHSOI010000001.1"/>
</dbReference>
<name>A0A371PA43_9ACTN</name>
<feature type="compositionally biased region" description="Basic and acidic residues" evidence="1">
    <location>
        <begin position="80"/>
        <end position="90"/>
    </location>
</feature>
<comment type="caution">
    <text evidence="3">The sequence shown here is derived from an EMBL/GenBank/DDBJ whole genome shotgun (WGS) entry which is preliminary data.</text>
</comment>
<proteinExistence type="predicted"/>
<protein>
    <submittedName>
        <fullName evidence="3">Uncharacterized protein</fullName>
    </submittedName>
</protein>
<dbReference type="AlphaFoldDB" id="A0A371PA43"/>
<feature type="region of interest" description="Disordered" evidence="1">
    <location>
        <begin position="59"/>
        <end position="90"/>
    </location>
</feature>
<keyword evidence="2" id="KW-0812">Transmembrane</keyword>
<gene>
    <name evidence="3" type="ORF">DX116_01330</name>
</gene>
<dbReference type="EMBL" id="QUBR01000001">
    <property type="protein sequence ID" value="REK72310.1"/>
    <property type="molecule type" value="Genomic_DNA"/>
</dbReference>
<evidence type="ECO:0000313" key="4">
    <source>
        <dbReference type="Proteomes" id="UP000265581"/>
    </source>
</evidence>
<keyword evidence="4" id="KW-1185">Reference proteome</keyword>
<organism evidence="3 4">
    <name type="scientific">Aeromicrobium endophyticum</name>
    <dbReference type="NCBI Taxonomy" id="2292704"/>
    <lineage>
        <taxon>Bacteria</taxon>
        <taxon>Bacillati</taxon>
        <taxon>Actinomycetota</taxon>
        <taxon>Actinomycetes</taxon>
        <taxon>Propionibacteriales</taxon>
        <taxon>Nocardioidaceae</taxon>
        <taxon>Aeromicrobium</taxon>
    </lineage>
</organism>
<reference evidence="3 4" key="1">
    <citation type="submission" date="2018-08" db="EMBL/GenBank/DDBJ databases">
        <title>Aeromicrobium sp. M2KJ-4, whole genome shotgun sequence.</title>
        <authorList>
            <person name="Tuo L."/>
        </authorList>
    </citation>
    <scope>NUCLEOTIDE SEQUENCE [LARGE SCALE GENOMIC DNA]</scope>
    <source>
        <strain evidence="3 4">M2KJ-4</strain>
    </source>
</reference>
<keyword evidence="2" id="KW-0472">Membrane</keyword>
<sequence>MNRHPFRWLELTLGIVLLAAVGSWAVWHEDLLTPRQLSLSAAGVLIVLGIVGIAATLRGARPSTTSPSPAPTVTTPTVEGDSHEEAHPLP</sequence>
<dbReference type="OrthoDB" id="3748896at2"/>
<evidence type="ECO:0000256" key="2">
    <source>
        <dbReference type="SAM" id="Phobius"/>
    </source>
</evidence>
<feature type="compositionally biased region" description="Low complexity" evidence="1">
    <location>
        <begin position="62"/>
        <end position="78"/>
    </location>
</feature>
<dbReference type="Proteomes" id="UP000265581">
    <property type="component" value="Unassembled WGS sequence"/>
</dbReference>
<feature type="transmembrane region" description="Helical" evidence="2">
    <location>
        <begin position="39"/>
        <end position="57"/>
    </location>
</feature>
<evidence type="ECO:0000256" key="1">
    <source>
        <dbReference type="SAM" id="MobiDB-lite"/>
    </source>
</evidence>
<evidence type="ECO:0000313" key="3">
    <source>
        <dbReference type="EMBL" id="REK72310.1"/>
    </source>
</evidence>
<keyword evidence="2" id="KW-1133">Transmembrane helix</keyword>